<dbReference type="InterPro" id="IPR036322">
    <property type="entry name" value="WD40_repeat_dom_sf"/>
</dbReference>
<sequence length="342" mass="37782">MARRRLEAALQVGKDIENKSVDFTSIGVRHEISVSREHKGVYSLQFNYDSSSLAVGLGSGCIQIYDPKTGRLDKTFKKPLYLSYPVMSLRYNPKRQDLLYAANAKGVVLSCKPDDESCAEIISEKNNEINALDFSADGFSFATAGKDLSIRIYDTNTNKLHHEYDGYHPVKHSDNTFKGHSQRIFAVRYHPENNYVFLTGGWDNCVKVWDSRTRDGVERLITGPHICGDSLDVKGYKMLTGSWTSKNALQIWEHTSGSLERTVPVPCGSGGEFLYCSQFCDNDAVLAGGSGTNSVQAINSKTGQCLGDVKFSKPVQAMDSTQGGRCFAVGGMDEHLKIGYLQ</sequence>
<dbReference type="PANTHER" id="PTHR47822:SF3">
    <property type="entry name" value="ANAPHASE-PROMOTING COMPLEX SUBUNIT 4-LIKE WD40 DOMAIN-CONTAINING PROTEIN"/>
    <property type="match status" value="1"/>
</dbReference>
<dbReference type="PROSITE" id="PS50082">
    <property type="entry name" value="WD_REPEATS_2"/>
    <property type="match status" value="2"/>
</dbReference>
<keyword evidence="1" id="KW-0853">WD repeat</keyword>
<organism evidence="2 3">
    <name type="scientific">Priapulus caudatus</name>
    <name type="common">Priapulid worm</name>
    <dbReference type="NCBI Taxonomy" id="37621"/>
    <lineage>
        <taxon>Eukaryota</taxon>
        <taxon>Metazoa</taxon>
        <taxon>Ecdysozoa</taxon>
        <taxon>Scalidophora</taxon>
        <taxon>Priapulida</taxon>
        <taxon>Priapulimorpha</taxon>
        <taxon>Priapulimorphida</taxon>
        <taxon>Priapulidae</taxon>
        <taxon>Priapulus</taxon>
    </lineage>
</organism>
<gene>
    <name evidence="3" type="primary">LOC106814302</name>
</gene>
<dbReference type="Proteomes" id="UP000695022">
    <property type="component" value="Unplaced"/>
</dbReference>
<dbReference type="RefSeq" id="XP_014674089.1">
    <property type="nucleotide sequence ID" value="XM_014818603.1"/>
</dbReference>
<feature type="repeat" description="WD" evidence="1">
    <location>
        <begin position="177"/>
        <end position="219"/>
    </location>
</feature>
<reference evidence="3" key="1">
    <citation type="submission" date="2025-08" db="UniProtKB">
        <authorList>
            <consortium name="RefSeq"/>
        </authorList>
    </citation>
    <scope>IDENTIFICATION</scope>
</reference>
<evidence type="ECO:0000313" key="3">
    <source>
        <dbReference type="RefSeq" id="XP_014674089.1"/>
    </source>
</evidence>
<dbReference type="Pfam" id="PF00400">
    <property type="entry name" value="WD40"/>
    <property type="match status" value="3"/>
</dbReference>
<proteinExistence type="predicted"/>
<dbReference type="SUPFAM" id="SSF50978">
    <property type="entry name" value="WD40 repeat-like"/>
    <property type="match status" value="1"/>
</dbReference>
<dbReference type="InterPro" id="IPR001680">
    <property type="entry name" value="WD40_rpt"/>
</dbReference>
<dbReference type="SMART" id="SM00320">
    <property type="entry name" value="WD40"/>
    <property type="match status" value="5"/>
</dbReference>
<protein>
    <submittedName>
        <fullName evidence="3">Uncharacterized WD repeat-containing protein all2124-like</fullName>
    </submittedName>
</protein>
<dbReference type="PROSITE" id="PS50294">
    <property type="entry name" value="WD_REPEATS_REGION"/>
    <property type="match status" value="1"/>
</dbReference>
<dbReference type="GeneID" id="106814302"/>
<accession>A0ABM1EPG8</accession>
<name>A0ABM1EPG8_PRICU</name>
<keyword evidence="2" id="KW-1185">Reference proteome</keyword>
<feature type="repeat" description="WD" evidence="1">
    <location>
        <begin position="122"/>
        <end position="163"/>
    </location>
</feature>
<evidence type="ECO:0000256" key="1">
    <source>
        <dbReference type="PROSITE-ProRule" id="PRU00221"/>
    </source>
</evidence>
<dbReference type="PANTHER" id="PTHR47822">
    <property type="entry name" value="CARBOHYDRATE BINDING DOMAIN CONTAINING PROTEIN"/>
    <property type="match status" value="1"/>
</dbReference>
<dbReference type="InterPro" id="IPR015943">
    <property type="entry name" value="WD40/YVTN_repeat-like_dom_sf"/>
</dbReference>
<evidence type="ECO:0000313" key="2">
    <source>
        <dbReference type="Proteomes" id="UP000695022"/>
    </source>
</evidence>
<dbReference type="Gene3D" id="2.130.10.10">
    <property type="entry name" value="YVTN repeat-like/Quinoprotein amine dehydrogenase"/>
    <property type="match status" value="2"/>
</dbReference>